<keyword evidence="8 10" id="KW-0408">Iron</keyword>
<feature type="binding site" description="axial binding residue" evidence="10">
    <location>
        <position position="130"/>
    </location>
    <ligand>
        <name>heme</name>
        <dbReference type="ChEBI" id="CHEBI:30413"/>
    </ligand>
    <ligandPart>
        <name>Fe</name>
        <dbReference type="ChEBI" id="CHEBI:18248"/>
    </ligandPart>
</feature>
<feature type="topological domain" description="Extracellular" evidence="10">
    <location>
        <begin position="30"/>
        <end position="168"/>
    </location>
</feature>
<protein>
    <recommendedName>
        <fullName evidence="10">Cytochrome c-type biogenesis protein CcmE</fullName>
    </recommendedName>
    <alternativeName>
        <fullName evidence="10">Cytochrome c maturation protein E</fullName>
    </alternativeName>
    <alternativeName>
        <fullName evidence="10">Heme chaperone CcmE</fullName>
    </alternativeName>
</protein>
<gene>
    <name evidence="10 12" type="primary">ccmE</name>
    <name evidence="10" type="synonym">cycJ</name>
    <name evidence="12" type="ORF">GCM10010909_09950</name>
</gene>
<evidence type="ECO:0000256" key="7">
    <source>
        <dbReference type="ARBA" id="ARBA00022989"/>
    </source>
</evidence>
<evidence type="ECO:0000256" key="1">
    <source>
        <dbReference type="ARBA" id="ARBA00004370"/>
    </source>
</evidence>
<dbReference type="HAMAP" id="MF_01959">
    <property type="entry name" value="CcmE"/>
    <property type="match status" value="1"/>
</dbReference>
<sequence>MRGPKKRRLYLVLAVGLCLSAAVGLSLAAFSSTLTFFFSPREVMAKHPAPGMSFRLGGIVQVGTVKTVIDAGTPVTSFRVTDGQASIPVVYSGLLPDLFREGQGIVAIGAMNGGGQFAADEVLAKHGSSYMPKDVEESLKNAGKWNPAYGPAPAASEWNTMQVKGSGS</sequence>
<dbReference type="InterPro" id="IPR004329">
    <property type="entry name" value="CcmE"/>
</dbReference>
<dbReference type="Gene3D" id="2.40.50.140">
    <property type="entry name" value="Nucleic acid-binding proteins"/>
    <property type="match status" value="1"/>
</dbReference>
<evidence type="ECO:0000256" key="3">
    <source>
        <dbReference type="ARBA" id="ARBA00022692"/>
    </source>
</evidence>
<name>A0ABQ6A4W6_9PROT</name>
<proteinExistence type="inferred from homology"/>
<dbReference type="InterPro" id="IPR036127">
    <property type="entry name" value="CcmE-like_sf"/>
</dbReference>
<evidence type="ECO:0000256" key="11">
    <source>
        <dbReference type="SAM" id="SignalP"/>
    </source>
</evidence>
<comment type="similarity">
    <text evidence="10">Belongs to the CcmE/CycJ family.</text>
</comment>
<keyword evidence="9 10" id="KW-0472">Membrane</keyword>
<keyword evidence="4 10" id="KW-0479">Metal-binding</keyword>
<keyword evidence="13" id="KW-1185">Reference proteome</keyword>
<keyword evidence="7 10" id="KW-1133">Transmembrane helix</keyword>
<feature type="binding site" description="covalent" evidence="10">
    <location>
        <position position="126"/>
    </location>
    <ligand>
        <name>heme</name>
        <dbReference type="ChEBI" id="CHEBI:30413"/>
    </ligand>
</feature>
<evidence type="ECO:0000256" key="2">
    <source>
        <dbReference type="ARBA" id="ARBA00022617"/>
    </source>
</evidence>
<evidence type="ECO:0000256" key="6">
    <source>
        <dbReference type="ARBA" id="ARBA00022968"/>
    </source>
</evidence>
<comment type="function">
    <text evidence="10">Heme chaperone required for the biogenesis of c-type cytochromes. Transiently binds heme delivered by CcmC and transfers the heme to apo-cytochromes in a process facilitated by CcmF and CcmH.</text>
</comment>
<evidence type="ECO:0000256" key="5">
    <source>
        <dbReference type="ARBA" id="ARBA00022748"/>
    </source>
</evidence>
<dbReference type="InterPro" id="IPR012340">
    <property type="entry name" value="NA-bd_OB-fold"/>
</dbReference>
<dbReference type="NCBIfam" id="NF009731">
    <property type="entry name" value="PRK13254.1-5"/>
    <property type="match status" value="1"/>
</dbReference>
<keyword evidence="11" id="KW-0732">Signal</keyword>
<feature type="chain" id="PRO_5046577227" description="Cytochrome c-type biogenesis protein CcmE" evidence="11">
    <location>
        <begin position="29"/>
        <end position="168"/>
    </location>
</feature>
<keyword evidence="5 10" id="KW-0201">Cytochrome c-type biogenesis</keyword>
<organism evidence="12 13">
    <name type="scientific">Acidocella aquatica</name>
    <dbReference type="NCBI Taxonomy" id="1922313"/>
    <lineage>
        <taxon>Bacteria</taxon>
        <taxon>Pseudomonadati</taxon>
        <taxon>Pseudomonadota</taxon>
        <taxon>Alphaproteobacteria</taxon>
        <taxon>Acetobacterales</taxon>
        <taxon>Acidocellaceae</taxon>
        <taxon>Acidocella</taxon>
    </lineage>
</organism>
<evidence type="ECO:0000256" key="4">
    <source>
        <dbReference type="ARBA" id="ARBA00022723"/>
    </source>
</evidence>
<feature type="signal peptide" evidence="11">
    <location>
        <begin position="1"/>
        <end position="28"/>
    </location>
</feature>
<dbReference type="Proteomes" id="UP001156641">
    <property type="component" value="Unassembled WGS sequence"/>
</dbReference>
<comment type="caution">
    <text evidence="12">The sequence shown here is derived from an EMBL/GenBank/DDBJ whole genome shotgun (WGS) entry which is preliminary data.</text>
</comment>
<evidence type="ECO:0000256" key="8">
    <source>
        <dbReference type="ARBA" id="ARBA00023004"/>
    </source>
</evidence>
<dbReference type="RefSeq" id="WP_284256992.1">
    <property type="nucleotide sequence ID" value="NZ_BSOS01000013.1"/>
</dbReference>
<reference evidence="13" key="1">
    <citation type="journal article" date="2019" name="Int. J. Syst. Evol. Microbiol.">
        <title>The Global Catalogue of Microorganisms (GCM) 10K type strain sequencing project: providing services to taxonomists for standard genome sequencing and annotation.</title>
        <authorList>
            <consortium name="The Broad Institute Genomics Platform"/>
            <consortium name="The Broad Institute Genome Sequencing Center for Infectious Disease"/>
            <person name="Wu L."/>
            <person name="Ma J."/>
        </authorList>
    </citation>
    <scope>NUCLEOTIDE SEQUENCE [LARGE SCALE GENOMIC DNA]</scope>
    <source>
        <strain evidence="13">NBRC 112502</strain>
    </source>
</reference>
<evidence type="ECO:0000256" key="10">
    <source>
        <dbReference type="HAMAP-Rule" id="MF_01959"/>
    </source>
</evidence>
<keyword evidence="6 10" id="KW-0735">Signal-anchor</keyword>
<dbReference type="EMBL" id="BSOS01000013">
    <property type="protein sequence ID" value="GLR66315.1"/>
    <property type="molecule type" value="Genomic_DNA"/>
</dbReference>
<keyword evidence="10" id="KW-1003">Cell membrane</keyword>
<feature type="topological domain" description="Cytoplasmic" evidence="10">
    <location>
        <begin position="1"/>
        <end position="8"/>
    </location>
</feature>
<comment type="subcellular location">
    <subcellularLocation>
        <location evidence="10">Cell membrane</location>
        <topology evidence="10">Single-pass type II membrane protein</topology>
    </subcellularLocation>
    <subcellularLocation>
        <location evidence="1">Membrane</location>
    </subcellularLocation>
</comment>
<keyword evidence="2 10" id="KW-0349">Heme</keyword>
<dbReference type="SUPFAM" id="SSF82093">
    <property type="entry name" value="Heme chaperone CcmE"/>
    <property type="match status" value="1"/>
</dbReference>
<accession>A0ABQ6A4W6</accession>
<dbReference type="Pfam" id="PF03100">
    <property type="entry name" value="CcmE"/>
    <property type="match status" value="1"/>
</dbReference>
<dbReference type="PANTHER" id="PTHR34128:SF2">
    <property type="entry name" value="CYTOCHROME C-TYPE BIOGENESIS PROTEIN CCME HOMOLOG, MITOCHONDRIAL"/>
    <property type="match status" value="1"/>
</dbReference>
<evidence type="ECO:0000313" key="12">
    <source>
        <dbReference type="EMBL" id="GLR66315.1"/>
    </source>
</evidence>
<evidence type="ECO:0000313" key="13">
    <source>
        <dbReference type="Proteomes" id="UP001156641"/>
    </source>
</evidence>
<dbReference type="PANTHER" id="PTHR34128">
    <property type="entry name" value="CYTOCHROME C-TYPE BIOGENESIS PROTEIN CCME HOMOLOG, MITOCHONDRIAL"/>
    <property type="match status" value="1"/>
</dbReference>
<keyword evidence="3 10" id="KW-0812">Transmembrane</keyword>
<evidence type="ECO:0000256" key="9">
    <source>
        <dbReference type="ARBA" id="ARBA00023136"/>
    </source>
</evidence>